<sequence>MAHLIVDLGLLDKLKYTTYLAYYPTFEGRLEIDFSLFLFADNSFFYYSSKVHRLFVSPHSNPNFKEGKGFEPLYPVLRGQTSFQD</sequence>
<evidence type="ECO:0000313" key="2">
    <source>
        <dbReference type="Proteomes" id="UP000259540"/>
    </source>
</evidence>
<proteinExistence type="predicted"/>
<organism evidence="1 2">
    <name type="scientific">Listeria phage LMTA-34</name>
    <dbReference type="NCBI Taxonomy" id="1486397"/>
    <lineage>
        <taxon>Viruses</taxon>
        <taxon>Duplodnaviria</taxon>
        <taxon>Heunggongvirae</taxon>
        <taxon>Uroviricota</taxon>
        <taxon>Caudoviricetes</taxon>
        <taxon>Herelleviridae</taxon>
        <taxon>Jasinskavirinae</taxon>
        <taxon>Pecentumvirus</taxon>
        <taxon>Pecentumvirus LMTA34</taxon>
    </lineage>
</organism>
<name>A0A076G568_9CAUD</name>
<protein>
    <submittedName>
        <fullName evidence="1">Uncharacterized protein</fullName>
    </submittedName>
</protein>
<evidence type="ECO:0000313" key="1">
    <source>
        <dbReference type="EMBL" id="AII27361.1"/>
    </source>
</evidence>
<dbReference type="Proteomes" id="UP000259540">
    <property type="component" value="Segment"/>
</dbReference>
<accession>A0A076G568</accession>
<dbReference type="EMBL" id="KJ668715">
    <property type="protein sequence ID" value="AII27361.1"/>
    <property type="molecule type" value="Genomic_DNA"/>
</dbReference>
<reference evidence="1 2" key="1">
    <citation type="submission" date="2014-04" db="EMBL/GenBank/DDBJ databases">
        <title>Genome sequencing of lytic Listeria phages.</title>
        <authorList>
            <person name="Woolston J."/>
            <person name="Rajanna C."/>
            <person name="Abuladze T."/>
            <person name="Li M."/>
            <person name="Anderson B."/>
            <person name="Sulakvelidze A."/>
        </authorList>
    </citation>
    <scope>NUCLEOTIDE SEQUENCE [LARGE SCALE GENOMIC DNA]</scope>
</reference>